<sequence length="821" mass="89984">MMLLASSVCLTSMLAATADDSNPEEQRSVDSSSAEENLQRRSRAKSGASAGHNKPEVQPAGAEGKKKGKADAKQRERQEEDDKGTRKNKNEEQHGEEDGSSPRPRCAQTSETPSMAPLASLLALVYVPAFATLCGRLAAGLCTKEYEDAVDVGDFRRRKGTSYMYVFGLYAKRWADRLCHTEEWRVPSGRSTRLLVEHLLRLWSSVPYVPMLVCPSSLFPYNPTLPWPKRENLKKGDLLRDVLDTGILTVAGVGGASLSSGQVQLTVAKDRGDEGNYNRAEPTGFFPDYLRAIADTIEKQYNAPIRVRWLFYPSVESAQAGVLRGEAHMTDIYFLLAHSTPGEPQPLAHFYSTCPVVGSPVLLIVRESPSFAGSEIRDLVSLNRSISRAKTAETTQLLAAEKELSETAADRQIVFVSSELATTVRHCLSPLALTGFAEDSSQAAQLVLDGNALAVITTGVLPRLHPLLRVVSAHILLGKGAWIERTYSVECVEEEHGLDLSAYARERQPEEMKRVYGGSADASGSNASAQVNFGVVLSESVYVCRVSSCFRLRNACCQVPLADTAPLRADPARKPVKRVHTETGYILRARALPPTTQVRVQLQLAEVFLLRGDINAFIHTRGPRRKACLSTLASPARASRPEGTRVYVEDICAGNCTHLSPQRSVKGPPPKIYGNFPPTRRGQHVVKPGSCSSHFLHAATAIEIPGGMQRHTVSSRFLRQQKGPSKGKYTLRQARPIPPGVRAVRLSRDSAYTEASPRVHTPSRLVGPSQLLLAPPELLRRLLLLHFGRRNRARQSAEGTLVLSETRHMRRAPPNGNNSRS</sequence>
<feature type="region of interest" description="Disordered" evidence="1">
    <location>
        <begin position="794"/>
        <end position="821"/>
    </location>
</feature>
<dbReference type="EMBL" id="CATKSN020000194">
    <property type="protein sequence ID" value="CAI9149244.1"/>
    <property type="molecule type" value="Genomic_DNA"/>
</dbReference>
<evidence type="ECO:0000256" key="1">
    <source>
        <dbReference type="SAM" id="MobiDB-lite"/>
    </source>
</evidence>
<protein>
    <submittedName>
        <fullName evidence="3">Uncharacterized protein</fullName>
    </submittedName>
</protein>
<keyword evidence="2" id="KW-0732">Signal</keyword>
<feature type="compositionally biased region" description="Basic and acidic residues" evidence="1">
    <location>
        <begin position="63"/>
        <end position="97"/>
    </location>
</feature>
<dbReference type="InterPro" id="IPR049856">
    <property type="entry name" value="PfVFT1-like"/>
</dbReference>
<accession>A0ABN8XK46</accession>
<evidence type="ECO:0000313" key="3">
    <source>
        <dbReference type="EMBL" id="CAI9149244.1"/>
    </source>
</evidence>
<evidence type="ECO:0000313" key="4">
    <source>
        <dbReference type="Proteomes" id="UP001176941"/>
    </source>
</evidence>
<name>A0ABN8XK46_RANTA</name>
<keyword evidence="4" id="KW-1185">Reference proteome</keyword>
<dbReference type="Proteomes" id="UP001176941">
    <property type="component" value="Unassembled WGS sequence"/>
</dbReference>
<gene>
    <name evidence="3" type="ORF">MRATA1EN1_LOCUS30862</name>
</gene>
<feature type="region of interest" description="Disordered" evidence="1">
    <location>
        <begin position="15"/>
        <end position="112"/>
    </location>
</feature>
<dbReference type="CDD" id="cd22854">
    <property type="entry name" value="PfVFT1-like"/>
    <property type="match status" value="1"/>
</dbReference>
<reference evidence="3" key="1">
    <citation type="submission" date="2023-04" db="EMBL/GenBank/DDBJ databases">
        <authorList>
            <consortium name="ELIXIR-Norway"/>
        </authorList>
    </citation>
    <scope>NUCLEOTIDE SEQUENCE [LARGE SCALE GENOMIC DNA]</scope>
</reference>
<comment type="caution">
    <text evidence="3">The sequence shown here is derived from an EMBL/GenBank/DDBJ whole genome shotgun (WGS) entry which is preliminary data.</text>
</comment>
<organism evidence="3 4">
    <name type="scientific">Rangifer tarandus platyrhynchus</name>
    <name type="common">Svalbard reindeer</name>
    <dbReference type="NCBI Taxonomy" id="3082113"/>
    <lineage>
        <taxon>Eukaryota</taxon>
        <taxon>Metazoa</taxon>
        <taxon>Chordata</taxon>
        <taxon>Craniata</taxon>
        <taxon>Vertebrata</taxon>
        <taxon>Euteleostomi</taxon>
        <taxon>Mammalia</taxon>
        <taxon>Eutheria</taxon>
        <taxon>Laurasiatheria</taxon>
        <taxon>Artiodactyla</taxon>
        <taxon>Ruminantia</taxon>
        <taxon>Pecora</taxon>
        <taxon>Cervidae</taxon>
        <taxon>Odocoileinae</taxon>
        <taxon>Rangifer</taxon>
    </lineage>
</organism>
<evidence type="ECO:0000256" key="2">
    <source>
        <dbReference type="SAM" id="SignalP"/>
    </source>
</evidence>
<feature type="signal peptide" evidence="2">
    <location>
        <begin position="1"/>
        <end position="18"/>
    </location>
</feature>
<proteinExistence type="predicted"/>
<feature type="chain" id="PRO_5045823385" evidence="2">
    <location>
        <begin position="19"/>
        <end position="821"/>
    </location>
</feature>